<comment type="caution">
    <text evidence="1">The sequence shown here is derived from an EMBL/GenBank/DDBJ whole genome shotgun (WGS) entry which is preliminary data.</text>
</comment>
<dbReference type="AlphaFoldDB" id="A0A1Q3E3T2"/>
<evidence type="ECO:0000313" key="2">
    <source>
        <dbReference type="Proteomes" id="UP000188533"/>
    </source>
</evidence>
<accession>A0A1Q3E3T2</accession>
<gene>
    <name evidence="1" type="ORF">LENED_003444</name>
</gene>
<protein>
    <submittedName>
        <fullName evidence="1">Uncharacterized protein</fullName>
    </submittedName>
</protein>
<dbReference type="EMBL" id="BDGU01000075">
    <property type="protein sequence ID" value="GAW01826.1"/>
    <property type="molecule type" value="Genomic_DNA"/>
</dbReference>
<sequence length="153" mass="17252">MHNRIITILIEVYNNIQLKIRGATAAIPCDTLGSPRGVALLRPLAPFTWAFICIIDAAPQDNRNLYIEISHDKYCDFCSTSCGAPLNGDWMRLSDPEHGFASSVPLLWSIAYVTIRFDIRWKSCSSGKLIIFHGHELCCQQPWHRNSLLLSHA</sequence>
<organism evidence="1 2">
    <name type="scientific">Lentinula edodes</name>
    <name type="common">Shiitake mushroom</name>
    <name type="synonym">Lentinus edodes</name>
    <dbReference type="NCBI Taxonomy" id="5353"/>
    <lineage>
        <taxon>Eukaryota</taxon>
        <taxon>Fungi</taxon>
        <taxon>Dikarya</taxon>
        <taxon>Basidiomycota</taxon>
        <taxon>Agaricomycotina</taxon>
        <taxon>Agaricomycetes</taxon>
        <taxon>Agaricomycetidae</taxon>
        <taxon>Agaricales</taxon>
        <taxon>Marasmiineae</taxon>
        <taxon>Omphalotaceae</taxon>
        <taxon>Lentinula</taxon>
    </lineage>
</organism>
<reference evidence="1 2" key="1">
    <citation type="submission" date="2016-08" db="EMBL/GenBank/DDBJ databases">
        <authorList>
            <consortium name="Lentinula edodes genome sequencing consortium"/>
            <person name="Sakamoto Y."/>
            <person name="Nakade K."/>
            <person name="Sato S."/>
            <person name="Yoshida Y."/>
            <person name="Miyazaki K."/>
            <person name="Natsume S."/>
            <person name="Konno N."/>
        </authorList>
    </citation>
    <scope>NUCLEOTIDE SEQUENCE [LARGE SCALE GENOMIC DNA]</scope>
    <source>
        <strain evidence="1 2">NBRC 111202</strain>
    </source>
</reference>
<dbReference type="Proteomes" id="UP000188533">
    <property type="component" value="Unassembled WGS sequence"/>
</dbReference>
<evidence type="ECO:0000313" key="1">
    <source>
        <dbReference type="EMBL" id="GAW01826.1"/>
    </source>
</evidence>
<reference evidence="1 2" key="2">
    <citation type="submission" date="2017-02" db="EMBL/GenBank/DDBJ databases">
        <title>A genome survey and senescence transcriptome analysis in Lentinula edodes.</title>
        <authorList>
            <person name="Sakamoto Y."/>
            <person name="Nakade K."/>
            <person name="Sato S."/>
            <person name="Yoshida Y."/>
            <person name="Miyazaki K."/>
            <person name="Natsume S."/>
            <person name="Konno N."/>
        </authorList>
    </citation>
    <scope>NUCLEOTIDE SEQUENCE [LARGE SCALE GENOMIC DNA]</scope>
    <source>
        <strain evidence="1 2">NBRC 111202</strain>
    </source>
</reference>
<name>A0A1Q3E3T2_LENED</name>
<proteinExistence type="predicted"/>
<keyword evidence="2" id="KW-1185">Reference proteome</keyword>